<reference evidence="1 2" key="1">
    <citation type="submission" date="2018-06" db="EMBL/GenBank/DDBJ databases">
        <title>Complete Genomes of Monosporascus.</title>
        <authorList>
            <person name="Robinson A.J."/>
            <person name="Natvig D.O."/>
        </authorList>
    </citation>
    <scope>NUCLEOTIDE SEQUENCE [LARGE SCALE GENOMIC DNA]</scope>
    <source>
        <strain evidence="1 2">CBS 110550</strain>
    </source>
</reference>
<organism evidence="1 2">
    <name type="scientific">Monosporascus ibericus</name>
    <dbReference type="NCBI Taxonomy" id="155417"/>
    <lineage>
        <taxon>Eukaryota</taxon>
        <taxon>Fungi</taxon>
        <taxon>Dikarya</taxon>
        <taxon>Ascomycota</taxon>
        <taxon>Pezizomycotina</taxon>
        <taxon>Sordariomycetes</taxon>
        <taxon>Xylariomycetidae</taxon>
        <taxon>Xylariales</taxon>
        <taxon>Xylariales incertae sedis</taxon>
        <taxon>Monosporascus</taxon>
    </lineage>
</organism>
<dbReference type="OrthoDB" id="191139at2759"/>
<evidence type="ECO:0000313" key="2">
    <source>
        <dbReference type="Proteomes" id="UP000293360"/>
    </source>
</evidence>
<sequence>MVFGIKSIPFNPNKDIRSLASKVILVTKGNSGLGKQSILKFSRHNPAQIWLGARDLQKAKAAADDIRRQVLSNSLRPRKLSILVAASFAD</sequence>
<dbReference type="STRING" id="155417.A0A4Q4SXY3"/>
<evidence type="ECO:0000313" key="1">
    <source>
        <dbReference type="EMBL" id="RYO91603.1"/>
    </source>
</evidence>
<protein>
    <recommendedName>
        <fullName evidence="3">Ketoreductase (KR) domain-containing protein</fullName>
    </recommendedName>
</protein>
<comment type="caution">
    <text evidence="1">The sequence shown here is derived from an EMBL/GenBank/DDBJ whole genome shotgun (WGS) entry which is preliminary data.</text>
</comment>
<dbReference type="SUPFAM" id="SSF51735">
    <property type="entry name" value="NAD(P)-binding Rossmann-fold domains"/>
    <property type="match status" value="1"/>
</dbReference>
<keyword evidence="2" id="KW-1185">Reference proteome</keyword>
<dbReference type="InterPro" id="IPR036291">
    <property type="entry name" value="NAD(P)-bd_dom_sf"/>
</dbReference>
<accession>A0A4Q4SXY3</accession>
<dbReference type="Gene3D" id="3.40.50.720">
    <property type="entry name" value="NAD(P)-binding Rossmann-like Domain"/>
    <property type="match status" value="1"/>
</dbReference>
<gene>
    <name evidence="1" type="ORF">DL764_008271</name>
</gene>
<dbReference type="Proteomes" id="UP000293360">
    <property type="component" value="Unassembled WGS sequence"/>
</dbReference>
<evidence type="ECO:0008006" key="3">
    <source>
        <dbReference type="Google" id="ProtNLM"/>
    </source>
</evidence>
<proteinExistence type="predicted"/>
<dbReference type="AlphaFoldDB" id="A0A4Q4SXY3"/>
<name>A0A4Q4SXY3_9PEZI</name>
<dbReference type="EMBL" id="QJNU01000630">
    <property type="protein sequence ID" value="RYO91603.1"/>
    <property type="molecule type" value="Genomic_DNA"/>
</dbReference>